<comment type="caution">
    <text evidence="2">The sequence shown here is derived from an EMBL/GenBank/DDBJ whole genome shotgun (WGS) entry which is preliminary data.</text>
</comment>
<protein>
    <submittedName>
        <fullName evidence="2">Uncharacterized protein</fullName>
    </submittedName>
</protein>
<dbReference type="GeneID" id="63850829"/>
<evidence type="ECO:0000256" key="1">
    <source>
        <dbReference type="SAM" id="MobiDB-lite"/>
    </source>
</evidence>
<sequence length="51" mass="5562">MVSPQKRPHRCNAPTTLVISSQPSIPLHPVDTPDAATNKLNPNPYILSSTR</sequence>
<gene>
    <name evidence="2" type="ORF">K460DRAFT_367434</name>
</gene>
<feature type="region of interest" description="Disordered" evidence="1">
    <location>
        <begin position="22"/>
        <end position="51"/>
    </location>
</feature>
<dbReference type="Proteomes" id="UP000800039">
    <property type="component" value="Unassembled WGS sequence"/>
</dbReference>
<proteinExistence type="predicted"/>
<evidence type="ECO:0000313" key="3">
    <source>
        <dbReference type="Proteomes" id="UP000800039"/>
    </source>
</evidence>
<keyword evidence="3" id="KW-1185">Reference proteome</keyword>
<dbReference type="EMBL" id="ML976616">
    <property type="protein sequence ID" value="KAF1846692.1"/>
    <property type="molecule type" value="Genomic_DNA"/>
</dbReference>
<dbReference type="AlphaFoldDB" id="A0A9P4GJB7"/>
<reference evidence="2" key="1">
    <citation type="submission" date="2020-01" db="EMBL/GenBank/DDBJ databases">
        <authorList>
            <consortium name="DOE Joint Genome Institute"/>
            <person name="Haridas S."/>
            <person name="Albert R."/>
            <person name="Binder M."/>
            <person name="Bloem J."/>
            <person name="Labutti K."/>
            <person name="Salamov A."/>
            <person name="Andreopoulos B."/>
            <person name="Baker S.E."/>
            <person name="Barry K."/>
            <person name="Bills G."/>
            <person name="Bluhm B.H."/>
            <person name="Cannon C."/>
            <person name="Castanera R."/>
            <person name="Culley D.E."/>
            <person name="Daum C."/>
            <person name="Ezra D."/>
            <person name="Gonzalez J.B."/>
            <person name="Henrissat B."/>
            <person name="Kuo A."/>
            <person name="Liang C."/>
            <person name="Lipzen A."/>
            <person name="Lutzoni F."/>
            <person name="Magnuson J."/>
            <person name="Mondo S."/>
            <person name="Nolan M."/>
            <person name="Ohm R."/>
            <person name="Pangilinan J."/>
            <person name="Park H.-J."/>
            <person name="Ramirez L."/>
            <person name="Alfaro M."/>
            <person name="Sun H."/>
            <person name="Tritt A."/>
            <person name="Yoshinaga Y."/>
            <person name="Zwiers L.-H."/>
            <person name="Turgeon B.G."/>
            <person name="Goodwin S.B."/>
            <person name="Spatafora J.W."/>
            <person name="Crous P.W."/>
            <person name="Grigoriev I.V."/>
        </authorList>
    </citation>
    <scope>NUCLEOTIDE SEQUENCE</scope>
    <source>
        <strain evidence="2">CBS 394.84</strain>
    </source>
</reference>
<evidence type="ECO:0000313" key="2">
    <source>
        <dbReference type="EMBL" id="KAF1846692.1"/>
    </source>
</evidence>
<dbReference type="RefSeq" id="XP_040789255.1">
    <property type="nucleotide sequence ID" value="XM_040933578.1"/>
</dbReference>
<name>A0A9P4GJB7_9PLEO</name>
<feature type="compositionally biased region" description="Polar residues" evidence="1">
    <location>
        <begin position="38"/>
        <end position="51"/>
    </location>
</feature>
<organism evidence="2 3">
    <name type="scientific">Cucurbitaria berberidis CBS 394.84</name>
    <dbReference type="NCBI Taxonomy" id="1168544"/>
    <lineage>
        <taxon>Eukaryota</taxon>
        <taxon>Fungi</taxon>
        <taxon>Dikarya</taxon>
        <taxon>Ascomycota</taxon>
        <taxon>Pezizomycotina</taxon>
        <taxon>Dothideomycetes</taxon>
        <taxon>Pleosporomycetidae</taxon>
        <taxon>Pleosporales</taxon>
        <taxon>Pleosporineae</taxon>
        <taxon>Cucurbitariaceae</taxon>
        <taxon>Cucurbitaria</taxon>
    </lineage>
</organism>
<accession>A0A9P4GJB7</accession>